<protein>
    <recommendedName>
        <fullName evidence="3">Aerolysin-like C-terminal domain-containing protein</fullName>
    </recommendedName>
</protein>
<sequence>MVLIIAMVHVINSHMFLIIHASHFSRFMVIPNPCILLQHTLSVKLSYEEVKTTTWKSNLSLKLAMKATASFRIPLILNGKIEISSEVQSVTEWGKTTTTTTLVEVVHQVVVPAMTKVRVDLVATKGFCDVPFTYTRKDTLYDGNIVTKTERSTYTGSNYYSNDFVVREEKL</sequence>
<evidence type="ECO:0000259" key="3">
    <source>
        <dbReference type="Pfam" id="PF01117"/>
    </source>
</evidence>
<dbReference type="OrthoDB" id="1925699at2759"/>
<dbReference type="PANTHER" id="PTHR39244">
    <property type="entry name" value="NATTERIN-4"/>
    <property type="match status" value="1"/>
</dbReference>
<evidence type="ECO:0000313" key="4">
    <source>
        <dbReference type="EMBL" id="GMI64357.1"/>
    </source>
</evidence>
<evidence type="ECO:0000313" key="5">
    <source>
        <dbReference type="Proteomes" id="UP001165190"/>
    </source>
</evidence>
<dbReference type="SUPFAM" id="SSF56973">
    <property type="entry name" value="Aerolisin/ETX pore-forming domain"/>
    <property type="match status" value="1"/>
</dbReference>
<dbReference type="InterPro" id="IPR055267">
    <property type="entry name" value="Aerolysin-like_C"/>
</dbReference>
<dbReference type="PANTHER" id="PTHR39244:SF5">
    <property type="entry name" value="NATTERIN-3-LIKE"/>
    <property type="match status" value="1"/>
</dbReference>
<dbReference type="AlphaFoldDB" id="A0A9W7GRJ1"/>
<keyword evidence="2" id="KW-1015">Disulfide bond</keyword>
<reference evidence="4" key="1">
    <citation type="submission" date="2023-05" db="EMBL/GenBank/DDBJ databases">
        <title>Genome and transcriptome analyses reveal genes involved in the formation of fine ridges on petal epidermal cells in Hibiscus trionum.</title>
        <authorList>
            <person name="Koshimizu S."/>
            <person name="Masuda S."/>
            <person name="Ishii T."/>
            <person name="Shirasu K."/>
            <person name="Hoshino A."/>
            <person name="Arita M."/>
        </authorList>
    </citation>
    <scope>NUCLEOTIDE SEQUENCE</scope>
    <source>
        <strain evidence="4">Hamamatsu line</strain>
    </source>
</reference>
<keyword evidence="5" id="KW-1185">Reference proteome</keyword>
<dbReference type="InterPro" id="IPR053237">
    <property type="entry name" value="Natterin_C"/>
</dbReference>
<name>A0A9W7GRJ1_HIBTR</name>
<dbReference type="Gene3D" id="2.170.15.10">
    <property type="entry name" value="Proaerolysin, chain A, domain 3"/>
    <property type="match status" value="1"/>
</dbReference>
<gene>
    <name evidence="4" type="ORF">HRI_000105000</name>
</gene>
<evidence type="ECO:0000256" key="2">
    <source>
        <dbReference type="ARBA" id="ARBA00023157"/>
    </source>
</evidence>
<comment type="caution">
    <text evidence="4">The sequence shown here is derived from an EMBL/GenBank/DDBJ whole genome shotgun (WGS) entry which is preliminary data.</text>
</comment>
<accession>A0A9W7GRJ1</accession>
<evidence type="ECO:0000256" key="1">
    <source>
        <dbReference type="ARBA" id="ARBA00009831"/>
    </source>
</evidence>
<dbReference type="Proteomes" id="UP001165190">
    <property type="component" value="Unassembled WGS sequence"/>
</dbReference>
<dbReference type="Pfam" id="PF01117">
    <property type="entry name" value="Aerolysin"/>
    <property type="match status" value="1"/>
</dbReference>
<organism evidence="4 5">
    <name type="scientific">Hibiscus trionum</name>
    <name type="common">Flower of an hour</name>
    <dbReference type="NCBI Taxonomy" id="183268"/>
    <lineage>
        <taxon>Eukaryota</taxon>
        <taxon>Viridiplantae</taxon>
        <taxon>Streptophyta</taxon>
        <taxon>Embryophyta</taxon>
        <taxon>Tracheophyta</taxon>
        <taxon>Spermatophyta</taxon>
        <taxon>Magnoliopsida</taxon>
        <taxon>eudicotyledons</taxon>
        <taxon>Gunneridae</taxon>
        <taxon>Pentapetalae</taxon>
        <taxon>rosids</taxon>
        <taxon>malvids</taxon>
        <taxon>Malvales</taxon>
        <taxon>Malvaceae</taxon>
        <taxon>Malvoideae</taxon>
        <taxon>Hibiscus</taxon>
    </lineage>
</organism>
<comment type="similarity">
    <text evidence="1">Belongs to the aerolysin family.</text>
</comment>
<dbReference type="EMBL" id="BSYR01000003">
    <property type="protein sequence ID" value="GMI64357.1"/>
    <property type="molecule type" value="Genomic_DNA"/>
</dbReference>
<feature type="domain" description="Aerolysin-like C-terminal" evidence="3">
    <location>
        <begin position="42"/>
        <end position="135"/>
    </location>
</feature>
<dbReference type="CDD" id="cd20216">
    <property type="entry name" value="PFM_HFR-2-like"/>
    <property type="match status" value="1"/>
</dbReference>
<proteinExistence type="inferred from homology"/>